<dbReference type="KEGG" id="ftj:FTUN_5701"/>
<feature type="compositionally biased region" description="Basic residues" evidence="4">
    <location>
        <begin position="197"/>
        <end position="219"/>
    </location>
</feature>
<dbReference type="PANTHER" id="PTHR43133">
    <property type="entry name" value="RNA POLYMERASE ECF-TYPE SIGMA FACTO"/>
    <property type="match status" value="1"/>
</dbReference>
<keyword evidence="3" id="KW-0804">Transcription</keyword>
<name>A0A6M5YY11_9BACT</name>
<evidence type="ECO:0000313" key="7">
    <source>
        <dbReference type="Proteomes" id="UP000503447"/>
    </source>
</evidence>
<dbReference type="GO" id="GO:0016987">
    <property type="term" value="F:sigma factor activity"/>
    <property type="evidence" value="ECO:0007669"/>
    <property type="project" value="UniProtKB-KW"/>
</dbReference>
<feature type="region of interest" description="Disordered" evidence="4">
    <location>
        <begin position="106"/>
        <end position="219"/>
    </location>
</feature>
<dbReference type="GO" id="GO:0006352">
    <property type="term" value="P:DNA-templated transcription initiation"/>
    <property type="evidence" value="ECO:0007669"/>
    <property type="project" value="InterPro"/>
</dbReference>
<keyword evidence="1" id="KW-0805">Transcription regulation</keyword>
<keyword evidence="7" id="KW-1185">Reference proteome</keyword>
<dbReference type="PANTHER" id="PTHR43133:SF51">
    <property type="entry name" value="RNA POLYMERASE SIGMA FACTOR"/>
    <property type="match status" value="1"/>
</dbReference>
<evidence type="ECO:0000256" key="2">
    <source>
        <dbReference type="ARBA" id="ARBA00023082"/>
    </source>
</evidence>
<keyword evidence="2" id="KW-0731">Sigma factor</keyword>
<evidence type="ECO:0000259" key="5">
    <source>
        <dbReference type="Pfam" id="PF04542"/>
    </source>
</evidence>
<dbReference type="InterPro" id="IPR039425">
    <property type="entry name" value="RNA_pol_sigma-70-like"/>
</dbReference>
<dbReference type="Proteomes" id="UP000503447">
    <property type="component" value="Chromosome"/>
</dbReference>
<evidence type="ECO:0000256" key="4">
    <source>
        <dbReference type="SAM" id="MobiDB-lite"/>
    </source>
</evidence>
<protein>
    <recommendedName>
        <fullName evidence="5">RNA polymerase sigma-70 region 2 domain-containing protein</fullName>
    </recommendedName>
</protein>
<dbReference type="AlphaFoldDB" id="A0A6M5YY11"/>
<dbReference type="EMBL" id="CP053452">
    <property type="protein sequence ID" value="QJW98121.1"/>
    <property type="molecule type" value="Genomic_DNA"/>
</dbReference>
<accession>A0A6M5YY11</accession>
<reference evidence="7" key="1">
    <citation type="submission" date="2020-05" db="EMBL/GenBank/DDBJ databases">
        <title>Frigoriglobus tundricola gen. nov., sp. nov., a psychrotolerant cellulolytic planctomycete of the family Gemmataceae with two divergent copies of 16S rRNA gene.</title>
        <authorList>
            <person name="Kulichevskaya I.S."/>
            <person name="Ivanova A.A."/>
            <person name="Naumoff D.G."/>
            <person name="Beletsky A.V."/>
            <person name="Rijpstra W.I.C."/>
            <person name="Sinninghe Damste J.S."/>
            <person name="Mardanov A.V."/>
            <person name="Ravin N.V."/>
            <person name="Dedysh S.N."/>
        </authorList>
    </citation>
    <scope>NUCLEOTIDE SEQUENCE [LARGE SCALE GENOMIC DNA]</scope>
    <source>
        <strain evidence="7">PL17</strain>
    </source>
</reference>
<proteinExistence type="predicted"/>
<evidence type="ECO:0000256" key="1">
    <source>
        <dbReference type="ARBA" id="ARBA00023015"/>
    </source>
</evidence>
<dbReference type="InterPro" id="IPR013325">
    <property type="entry name" value="RNA_pol_sigma_r2"/>
</dbReference>
<dbReference type="SUPFAM" id="SSF88946">
    <property type="entry name" value="Sigma2 domain of RNA polymerase sigma factors"/>
    <property type="match status" value="1"/>
</dbReference>
<evidence type="ECO:0000313" key="6">
    <source>
        <dbReference type="EMBL" id="QJW98121.1"/>
    </source>
</evidence>
<gene>
    <name evidence="6" type="ORF">FTUN_5701</name>
</gene>
<evidence type="ECO:0000256" key="3">
    <source>
        <dbReference type="ARBA" id="ARBA00023163"/>
    </source>
</evidence>
<organism evidence="6 7">
    <name type="scientific">Frigoriglobus tundricola</name>
    <dbReference type="NCBI Taxonomy" id="2774151"/>
    <lineage>
        <taxon>Bacteria</taxon>
        <taxon>Pseudomonadati</taxon>
        <taxon>Planctomycetota</taxon>
        <taxon>Planctomycetia</taxon>
        <taxon>Gemmatales</taxon>
        <taxon>Gemmataceae</taxon>
        <taxon>Frigoriglobus</taxon>
    </lineage>
</organism>
<dbReference type="Gene3D" id="1.10.1740.10">
    <property type="match status" value="1"/>
</dbReference>
<dbReference type="InterPro" id="IPR007627">
    <property type="entry name" value="RNA_pol_sigma70_r2"/>
</dbReference>
<feature type="domain" description="RNA polymerase sigma-70 region 2" evidence="5">
    <location>
        <begin position="40"/>
        <end position="107"/>
    </location>
</feature>
<dbReference type="Pfam" id="PF04542">
    <property type="entry name" value="Sigma70_r2"/>
    <property type="match status" value="1"/>
</dbReference>
<sequence length="236" mass="25830">MPVNHNRLRYLSSIPPAGVPDEDLLARWVTHGDEAAFELLVRRYAPMVLAACRRLLRDPADADDAFQAAFLVLARKAGSVARGAVLAAWLHRVAVRAALRVRADRRKRTDLQAPGRGRSPARPVTGRPGVVGTASGAGRGNRAPSAPAPCRVRSVLPRRENGRRGRPAARLPGRDRVLALDPRAGAAPRPPDPARVRPGRPARYRCGSRRRCRDRAQRPRRVRIAGRASVLNRVSQ</sequence>